<proteinExistence type="predicted"/>
<feature type="region of interest" description="Disordered" evidence="1">
    <location>
        <begin position="2347"/>
        <end position="2385"/>
    </location>
</feature>
<feature type="region of interest" description="Disordered" evidence="1">
    <location>
        <begin position="268"/>
        <end position="412"/>
    </location>
</feature>
<feature type="compositionally biased region" description="Basic and acidic residues" evidence="1">
    <location>
        <begin position="1261"/>
        <end position="1279"/>
    </location>
</feature>
<organism evidence="3 4">
    <name type="scientific">Larimichthys crocea</name>
    <name type="common">Large yellow croaker</name>
    <name type="synonym">Pseudosciaena crocea</name>
    <dbReference type="NCBI Taxonomy" id="215358"/>
    <lineage>
        <taxon>Eukaryota</taxon>
        <taxon>Metazoa</taxon>
        <taxon>Chordata</taxon>
        <taxon>Craniata</taxon>
        <taxon>Vertebrata</taxon>
        <taxon>Euteleostomi</taxon>
        <taxon>Actinopterygii</taxon>
        <taxon>Neopterygii</taxon>
        <taxon>Teleostei</taxon>
        <taxon>Neoteleostei</taxon>
        <taxon>Acanthomorphata</taxon>
        <taxon>Eupercaria</taxon>
        <taxon>Sciaenidae</taxon>
        <taxon>Larimichthys</taxon>
    </lineage>
</organism>
<feature type="compositionally biased region" description="Polar residues" evidence="1">
    <location>
        <begin position="1037"/>
        <end position="1048"/>
    </location>
</feature>
<feature type="compositionally biased region" description="Low complexity" evidence="1">
    <location>
        <begin position="2361"/>
        <end position="2374"/>
    </location>
</feature>
<feature type="region of interest" description="Disordered" evidence="1">
    <location>
        <begin position="1556"/>
        <end position="1672"/>
    </location>
</feature>
<feature type="region of interest" description="Disordered" evidence="1">
    <location>
        <begin position="1"/>
        <end position="72"/>
    </location>
</feature>
<feature type="compositionally biased region" description="Polar residues" evidence="1">
    <location>
        <begin position="10"/>
        <end position="20"/>
    </location>
</feature>
<feature type="compositionally biased region" description="Low complexity" evidence="1">
    <location>
        <begin position="729"/>
        <end position="747"/>
    </location>
</feature>
<reference evidence="3 4" key="1">
    <citation type="submission" date="2019-07" db="EMBL/GenBank/DDBJ databases">
        <title>Chromosome genome assembly for large yellow croaker.</title>
        <authorList>
            <person name="Xiao S."/>
        </authorList>
    </citation>
    <scope>NUCLEOTIDE SEQUENCE [LARGE SCALE GENOMIC DNA]</scope>
    <source>
        <strain evidence="3">JMULYC20181020</strain>
        <tissue evidence="3">Muscle</tissue>
    </source>
</reference>
<feature type="compositionally biased region" description="Polar residues" evidence="1">
    <location>
        <begin position="376"/>
        <end position="387"/>
    </location>
</feature>
<accession>A0A6G0HJV4</accession>
<feature type="compositionally biased region" description="Basic and acidic residues" evidence="1">
    <location>
        <begin position="2643"/>
        <end position="2673"/>
    </location>
</feature>
<feature type="compositionally biased region" description="Low complexity" evidence="1">
    <location>
        <begin position="364"/>
        <end position="375"/>
    </location>
</feature>
<feature type="region of interest" description="Disordered" evidence="1">
    <location>
        <begin position="876"/>
        <end position="952"/>
    </location>
</feature>
<feature type="compositionally biased region" description="Basic and acidic residues" evidence="1">
    <location>
        <begin position="718"/>
        <end position="727"/>
    </location>
</feature>
<dbReference type="SUPFAM" id="SSF54928">
    <property type="entry name" value="RNA-binding domain, RBD"/>
    <property type="match status" value="1"/>
</dbReference>
<dbReference type="Proteomes" id="UP000424527">
    <property type="component" value="Unassembled WGS sequence"/>
</dbReference>
<feature type="domain" description="C2H2-type" evidence="2">
    <location>
        <begin position="630"/>
        <end position="652"/>
    </location>
</feature>
<keyword evidence="4" id="KW-1185">Reference proteome</keyword>
<feature type="compositionally biased region" description="Polar residues" evidence="1">
    <location>
        <begin position="1143"/>
        <end position="1155"/>
    </location>
</feature>
<dbReference type="InterPro" id="IPR013087">
    <property type="entry name" value="Znf_C2H2_type"/>
</dbReference>
<evidence type="ECO:0000256" key="1">
    <source>
        <dbReference type="SAM" id="MobiDB-lite"/>
    </source>
</evidence>
<dbReference type="GO" id="GO:0003676">
    <property type="term" value="F:nucleic acid binding"/>
    <property type="evidence" value="ECO:0007669"/>
    <property type="project" value="InterPro"/>
</dbReference>
<evidence type="ECO:0000313" key="3">
    <source>
        <dbReference type="EMBL" id="KAE8279311.1"/>
    </source>
</evidence>
<dbReference type="InterPro" id="IPR035979">
    <property type="entry name" value="RBD_domain_sf"/>
</dbReference>
<feature type="region of interest" description="Disordered" evidence="1">
    <location>
        <begin position="1131"/>
        <end position="1170"/>
    </location>
</feature>
<feature type="region of interest" description="Disordered" evidence="1">
    <location>
        <begin position="1238"/>
        <end position="1398"/>
    </location>
</feature>
<feature type="region of interest" description="Disordered" evidence="1">
    <location>
        <begin position="120"/>
        <end position="221"/>
    </location>
</feature>
<evidence type="ECO:0000313" key="4">
    <source>
        <dbReference type="Proteomes" id="UP000424527"/>
    </source>
</evidence>
<feature type="compositionally biased region" description="Polar residues" evidence="1">
    <location>
        <begin position="2442"/>
        <end position="2458"/>
    </location>
</feature>
<feature type="region of interest" description="Disordered" evidence="1">
    <location>
        <begin position="431"/>
        <end position="521"/>
    </location>
</feature>
<feature type="compositionally biased region" description="Low complexity" evidence="1">
    <location>
        <begin position="489"/>
        <end position="503"/>
    </location>
</feature>
<feature type="compositionally biased region" description="Polar residues" evidence="1">
    <location>
        <begin position="399"/>
        <end position="410"/>
    </location>
</feature>
<feature type="compositionally biased region" description="Polar residues" evidence="1">
    <location>
        <begin position="2221"/>
        <end position="2239"/>
    </location>
</feature>
<feature type="compositionally biased region" description="Polar residues" evidence="1">
    <location>
        <begin position="684"/>
        <end position="693"/>
    </location>
</feature>
<feature type="compositionally biased region" description="Basic residues" evidence="1">
    <location>
        <begin position="694"/>
        <end position="717"/>
    </location>
</feature>
<feature type="compositionally biased region" description="Acidic residues" evidence="1">
    <location>
        <begin position="2627"/>
        <end position="2642"/>
    </location>
</feature>
<feature type="compositionally biased region" description="Polar residues" evidence="1">
    <location>
        <begin position="1566"/>
        <end position="1603"/>
    </location>
</feature>
<feature type="compositionally biased region" description="Polar residues" evidence="1">
    <location>
        <begin position="1658"/>
        <end position="1669"/>
    </location>
</feature>
<feature type="compositionally biased region" description="Basic and acidic residues" evidence="1">
    <location>
        <begin position="1338"/>
        <end position="1355"/>
    </location>
</feature>
<feature type="compositionally biased region" description="Polar residues" evidence="1">
    <location>
        <begin position="153"/>
        <end position="164"/>
    </location>
</feature>
<feature type="compositionally biased region" description="Basic and acidic residues" evidence="1">
    <location>
        <begin position="431"/>
        <end position="442"/>
    </location>
</feature>
<feature type="compositionally biased region" description="Polar residues" evidence="1">
    <location>
        <begin position="173"/>
        <end position="184"/>
    </location>
</feature>
<feature type="compositionally biased region" description="Polar residues" evidence="1">
    <location>
        <begin position="2476"/>
        <end position="2496"/>
    </location>
</feature>
<feature type="compositionally biased region" description="Basic and acidic residues" evidence="1">
    <location>
        <begin position="185"/>
        <end position="199"/>
    </location>
</feature>
<gene>
    <name evidence="3" type="ORF">D5F01_LYC22897</name>
</gene>
<feature type="compositionally biased region" description="Low complexity" evidence="1">
    <location>
        <begin position="2459"/>
        <end position="2475"/>
    </location>
</feature>
<name>A0A6G0HJV4_LARCR</name>
<feature type="compositionally biased region" description="Polar residues" evidence="1">
    <location>
        <begin position="43"/>
        <end position="54"/>
    </location>
</feature>
<feature type="compositionally biased region" description="Polar residues" evidence="1">
    <location>
        <begin position="1356"/>
        <end position="1385"/>
    </location>
</feature>
<feature type="compositionally biased region" description="Low complexity" evidence="1">
    <location>
        <begin position="512"/>
        <end position="521"/>
    </location>
</feature>
<feature type="compositionally biased region" description="Basic and acidic residues" evidence="1">
    <location>
        <begin position="1299"/>
        <end position="1313"/>
    </location>
</feature>
<feature type="compositionally biased region" description="Acidic residues" evidence="1">
    <location>
        <begin position="2412"/>
        <end position="2421"/>
    </location>
</feature>
<feature type="compositionally biased region" description="Basic and acidic residues" evidence="1">
    <location>
        <begin position="2595"/>
        <end position="2614"/>
    </location>
</feature>
<feature type="compositionally biased region" description="Low complexity" evidence="1">
    <location>
        <begin position="338"/>
        <end position="348"/>
    </location>
</feature>
<feature type="compositionally biased region" description="Polar residues" evidence="1">
    <location>
        <begin position="2573"/>
        <end position="2594"/>
    </location>
</feature>
<feature type="compositionally biased region" description="Low complexity" evidence="1">
    <location>
        <begin position="2497"/>
        <end position="2509"/>
    </location>
</feature>
<feature type="region of interest" description="Disordered" evidence="1">
    <location>
        <begin position="2412"/>
        <end position="2673"/>
    </location>
</feature>
<evidence type="ECO:0000259" key="2">
    <source>
        <dbReference type="PROSITE" id="PS00028"/>
    </source>
</evidence>
<feature type="compositionally biased region" description="Low complexity" evidence="1">
    <location>
        <begin position="1614"/>
        <end position="1625"/>
    </location>
</feature>
<protein>
    <submittedName>
        <fullName evidence="3">Zinc finger protein 638</fullName>
    </submittedName>
</protein>
<comment type="caution">
    <text evidence="3">The sequence shown here is derived from an EMBL/GenBank/DDBJ whole genome shotgun (WGS) entry which is preliminary data.</text>
</comment>
<feature type="compositionally biased region" description="Low complexity" evidence="1">
    <location>
        <begin position="877"/>
        <end position="914"/>
    </location>
</feature>
<feature type="compositionally biased region" description="Low complexity" evidence="1">
    <location>
        <begin position="921"/>
        <end position="948"/>
    </location>
</feature>
<feature type="compositionally biased region" description="Polar residues" evidence="1">
    <location>
        <begin position="271"/>
        <end position="280"/>
    </location>
</feature>
<feature type="region of interest" description="Disordered" evidence="1">
    <location>
        <begin position="1016"/>
        <end position="1048"/>
    </location>
</feature>
<feature type="compositionally biased region" description="Polar residues" evidence="1">
    <location>
        <begin position="469"/>
        <end position="485"/>
    </location>
</feature>
<dbReference type="InterPro" id="IPR012677">
    <property type="entry name" value="Nucleotide-bd_a/b_plait_sf"/>
</dbReference>
<dbReference type="EMBL" id="REGW02000023">
    <property type="protein sequence ID" value="KAE8279311.1"/>
    <property type="molecule type" value="Genomic_DNA"/>
</dbReference>
<feature type="compositionally biased region" description="Low complexity" evidence="1">
    <location>
        <begin position="290"/>
        <end position="301"/>
    </location>
</feature>
<feature type="compositionally biased region" description="Basic and acidic residues" evidence="1">
    <location>
        <begin position="1018"/>
        <end position="1030"/>
    </location>
</feature>
<feature type="compositionally biased region" description="Basic and acidic residues" evidence="1">
    <location>
        <begin position="764"/>
        <end position="810"/>
    </location>
</feature>
<sequence length="2673" mass="292728">MSHPLYNPYASGNQSSTQGQYGHPSMQAERDQRRSSCLGPGSNFGSTGGSSLIPDTSGGIPSLSSQSMTYRPEQGRAIMDKDLERSIDMHISRAREEVRVLGKPVHHPLDQDTRFTNTQRHEFHSPGTGMVSYPSLSSTSAAPGHRHSDIESGGTSLDWSSNYKRPTADDSKFYSSPVSSNNASGRDDRFFPPIERPRDMQSIPGLGDYDRPVQESTRPKYTSESAANILLHFGLEKEDLEELLSYPEDQITPANLPYILRQIRIQKAKRTPTTVQTKSYPESVSERGSHSLSSSGSSSVLQPSKVIDYGHTGKYTGGVVDDTGKTSVSRANSGGSGSMLLMDSFSSSQHTREPPQKNTTVVKSSALGSSQQASSVTGLSSSYSPVLNSEAPPSHDQTKQLQTSQANLSSFVLPKKDTDLRVLKAEVSKPVPVKEPEADRQSTSKTQPPCTPLFRGVHPGRPGLVLIGRNNNSGTKGQSKTQGHGSTVPGQIKKQQPQQQKPKQPVEHQSKQQMQKQPVVQPVAQPVVQPGQANWPPVFSAAKPVPPNPLISNITDASRPMQRMMFLPDDPHSRVIPPLLPQTIQNFNHMTLPPSNRQPPAKVAGTKGLPTLAMMHDYAAASPRIFPHTCSLCNKECTHMKDWLSHQNTNLHLESCRLLRNRYPDWDGEILQPRAAGKDAKPQALSSAQTSQQRHQKTSRGSHSHSRSRSPSPRRHRGSEGRRERRSSPSRSPHNSRYTFRSRSRSPSPRHDHPTSSRYRPRSRSPERRLSPRKREDRRSPPRRDNDRRSSPRRNDGRRSPPRRSDERRSPPRRSHERRSSAEASSPQRKKSSSAEKLAKKLLGTSAVQSLSKQTDLDTVVKTLAPVLLAELVKMKSSSSSSASSKGGKPSSSTTPAVGKRLSSTGSSSSTSSTAKKKVLSTKVSKAKPSLQKSEASSSTKTKSGKCSPPTMVRLEGIRSSLSHNDVIAAVEQFGKTKSVLLFRSKLEAIVCFEKEEDAKKLRGVKSLDVKGMPVNVVREKETDSKDQKKPPRIKPVSSSASRPQTISATKITTSRKVLLPTPNMPLIKWPLLSGAQKATTAKLTNKKIAPKGSVKGLITVTKAKVLVSKAKNISTKQIAKIVKTGKLPAKRPVKKAAVKQKTSSGSTTRASENQPEAGGSKQKPILKTSETSVKESLVMLKETDKTDKLKNMTVAEPTKGKDIVTKEKVMASKAEMDSTAQKSKTSVDKLAAAGAVAKEKVDETAAKAGSVPSKSTTSENRPDVETSKPKESETKVKEAVVVPKDTAKVVKQANVTEIEPKHQTKLDKANRAEDDEQMQLGETVGKVAEPMEVGSCTDEKGKKLTSENSADKSSDSQPPTSTVQTLPKESSVSSLTHVQQSTLSEPVPTKCKLVSERSETSVKGSVMMLKELDAVVKPPTKTVTEPTKIKEVVSKAKVMVSKVDTASKMQKPKTSGDKLPLAGAVAKQKFEETAAKAVSVPSKSTTSENCPVVENFKPKESETKVQEAVVVPKDSANVTEIEPKHQAKLDEANQAEDFEPMQLGETGVAEAIEVGSCADDKGQKLTESSAPSDSQPPTSTVQSLPTESSVKSLMQVQKSTLSEPEPTAQECISESSETSVKESVMMLKKTDKVDKSPNQTVGEPTRDKEIVSKAGMASTTQKSATSTGADPAGRVKAKGYVTLGEMAEHHIKTERMVCITPKILFSPRFTQIGQKQMLITLPKYFSDSYTEDELAGLFIPFGFEYTDENIYVIPQAHMAIIQMPTLWHVQQLIRIAMKGFFFKGVPLSIRALASRFLMTPFEFYKRIMKMMKMSMCDSWKTVFIKNISVTEARDLRESVRKMKFVRNYLPLLNKVFVEFESFNDADQLGVWYSRLKRPPGYEVHRLGIPHEKHPELYFGAPHLAQSAIPDSEDCVPGVIVPKRCDIPQGTAAAFWVTMRSRPFMYPTIGVWFNIPNHLTVKGKEDIEEARFILGSKSPTIMLTGLPMGDYKHEDLAKLVWRYFPKQNLHSLYYNMTVLPLQRRAFVHFPDWTSCIKFLRDPHTESYHIKKRRLTSHFVLDYMKPESSEEMKYKSLMKLSNAGVPEEKSLEERLLCVEISETSVEVIELVMEVVATLATFVNFLPLGNRICVEMAESSGVKRVVEKYKTVPQEPARQSTWNKVQRFESLKSLKQRLQDCSEITIHFEPDTVNFKAKTPSQPPTQSPTVKCQTQLPPPECSDNGSQPAQQASGPGGSTPSKPIIAGPSETAASDVAMDEDAEKSGTETTIDSTVGPRANEVVKKAKGEDALLTTLNSAADVTSTSVVSSGNTVPSATGLTPEENFAELPQIDTDIFKALKAAVHQYRLTRESKPQSEEESTNKSSTSSRTAASEETPQRTVQDDFANDRISSKACLFDEQSFNMDDFVTVDEVGEDVEDASLEPESLSTSKQSPRTREGHGSGSTSASPKESKNLSEPMSTASVSKSSSYAPPLSTGIPSSPGQKTEQTTSTSKALNTASSGRSTRSSSAAREREKITSAAIVKASMQTPPKPLREAGVTESAVTVSDHKASAEGTAAKTETEIETSSERHSPSQEQGVELSQGQSLEIVNVNTLKDQKKSEEEGKKDDADKHIEDDDNIENYQILDSVDDQTDEQIEDGNEDDSSKIHQTRPEKGQTVGDEGKACPEEDSEMK</sequence>
<feature type="region of interest" description="Disordered" evidence="1">
    <location>
        <begin position="2192"/>
        <end position="2279"/>
    </location>
</feature>
<dbReference type="PROSITE" id="PS00028">
    <property type="entry name" value="ZINC_FINGER_C2H2_1"/>
    <property type="match status" value="1"/>
</dbReference>
<dbReference type="Gene3D" id="3.30.70.330">
    <property type="match status" value="2"/>
</dbReference>
<feature type="region of interest" description="Disordered" evidence="1">
    <location>
        <begin position="675"/>
        <end position="838"/>
    </location>
</feature>